<dbReference type="Pfam" id="PF03924">
    <property type="entry name" value="CHASE"/>
    <property type="match status" value="1"/>
</dbReference>
<keyword evidence="12" id="KW-0472">Membrane</keyword>
<keyword evidence="9" id="KW-0067">ATP-binding</keyword>
<evidence type="ECO:0000313" key="17">
    <source>
        <dbReference type="Proteomes" id="UP000199645"/>
    </source>
</evidence>
<dbReference type="GO" id="GO:0005524">
    <property type="term" value="F:ATP binding"/>
    <property type="evidence" value="ECO:0007669"/>
    <property type="project" value="UniProtKB-KW"/>
</dbReference>
<dbReference type="PANTHER" id="PTHR42878:SF7">
    <property type="entry name" value="SENSOR HISTIDINE KINASE GLRK"/>
    <property type="match status" value="1"/>
</dbReference>
<evidence type="ECO:0000256" key="12">
    <source>
        <dbReference type="ARBA" id="ARBA00023136"/>
    </source>
</evidence>
<evidence type="ECO:0000259" key="15">
    <source>
        <dbReference type="PROSITE" id="PS50839"/>
    </source>
</evidence>
<keyword evidence="8 16" id="KW-0418">Kinase</keyword>
<comment type="subcellular location">
    <subcellularLocation>
        <location evidence="2">Cell membrane</location>
    </subcellularLocation>
</comment>
<dbReference type="InterPro" id="IPR003661">
    <property type="entry name" value="HisK_dim/P_dom"/>
</dbReference>
<evidence type="ECO:0000256" key="3">
    <source>
        <dbReference type="ARBA" id="ARBA00012438"/>
    </source>
</evidence>
<proteinExistence type="predicted"/>
<dbReference type="SUPFAM" id="SSF47384">
    <property type="entry name" value="Homodimeric domain of signal transducing histidine kinase"/>
    <property type="match status" value="1"/>
</dbReference>
<dbReference type="InterPro" id="IPR003594">
    <property type="entry name" value="HATPase_dom"/>
</dbReference>
<dbReference type="GO" id="GO:0000156">
    <property type="term" value="F:phosphorelay response regulator activity"/>
    <property type="evidence" value="ECO:0007669"/>
    <property type="project" value="TreeGrafter"/>
</dbReference>
<evidence type="ECO:0000256" key="11">
    <source>
        <dbReference type="ARBA" id="ARBA00023012"/>
    </source>
</evidence>
<evidence type="ECO:0000256" key="9">
    <source>
        <dbReference type="ARBA" id="ARBA00022840"/>
    </source>
</evidence>
<evidence type="ECO:0000256" key="13">
    <source>
        <dbReference type="ARBA" id="ARBA00039401"/>
    </source>
</evidence>
<dbReference type="GO" id="GO:0007234">
    <property type="term" value="P:osmosensory signaling via phosphorelay pathway"/>
    <property type="evidence" value="ECO:0007669"/>
    <property type="project" value="TreeGrafter"/>
</dbReference>
<protein>
    <recommendedName>
        <fullName evidence="13">Sensor-like histidine kinase SenX3</fullName>
        <ecNumber evidence="3">2.7.13.3</ecNumber>
    </recommendedName>
</protein>
<evidence type="ECO:0000259" key="14">
    <source>
        <dbReference type="PROSITE" id="PS50109"/>
    </source>
</evidence>
<evidence type="ECO:0000256" key="7">
    <source>
        <dbReference type="ARBA" id="ARBA00022741"/>
    </source>
</evidence>
<dbReference type="CDD" id="cd00082">
    <property type="entry name" value="HisKA"/>
    <property type="match status" value="1"/>
</dbReference>
<keyword evidence="5" id="KW-0808">Transferase</keyword>
<dbReference type="PROSITE" id="PS50109">
    <property type="entry name" value="HIS_KIN"/>
    <property type="match status" value="1"/>
</dbReference>
<dbReference type="SUPFAM" id="SSF55874">
    <property type="entry name" value="ATPase domain of HSP90 chaperone/DNA topoisomerase II/histidine kinase"/>
    <property type="match status" value="1"/>
</dbReference>
<evidence type="ECO:0000256" key="2">
    <source>
        <dbReference type="ARBA" id="ARBA00004236"/>
    </source>
</evidence>
<evidence type="ECO:0000256" key="5">
    <source>
        <dbReference type="ARBA" id="ARBA00022679"/>
    </source>
</evidence>
<organism evidence="16 17">
    <name type="scientific">Actinoplanes philippinensis</name>
    <dbReference type="NCBI Taxonomy" id="35752"/>
    <lineage>
        <taxon>Bacteria</taxon>
        <taxon>Bacillati</taxon>
        <taxon>Actinomycetota</taxon>
        <taxon>Actinomycetes</taxon>
        <taxon>Micromonosporales</taxon>
        <taxon>Micromonosporaceae</taxon>
        <taxon>Actinoplanes</taxon>
    </lineage>
</organism>
<comment type="catalytic activity">
    <reaction evidence="1">
        <text>ATP + protein L-histidine = ADP + protein N-phospho-L-histidine.</text>
        <dbReference type="EC" id="2.7.13.3"/>
    </reaction>
</comment>
<dbReference type="Gene3D" id="1.10.287.130">
    <property type="match status" value="1"/>
</dbReference>
<dbReference type="EMBL" id="FONV01000004">
    <property type="protein sequence ID" value="SFE86687.1"/>
    <property type="molecule type" value="Genomic_DNA"/>
</dbReference>
<keyword evidence="4" id="KW-0597">Phosphoprotein</keyword>
<dbReference type="GO" id="GO:0005886">
    <property type="term" value="C:plasma membrane"/>
    <property type="evidence" value="ECO:0007669"/>
    <property type="project" value="UniProtKB-SubCell"/>
</dbReference>
<dbReference type="PROSITE" id="PS50839">
    <property type="entry name" value="CHASE"/>
    <property type="match status" value="1"/>
</dbReference>
<dbReference type="Pfam" id="PF02518">
    <property type="entry name" value="HATPase_c"/>
    <property type="match status" value="1"/>
</dbReference>
<keyword evidence="7" id="KW-0547">Nucleotide-binding</keyword>
<keyword evidence="6" id="KW-0812">Transmembrane</keyword>
<dbReference type="InterPro" id="IPR050351">
    <property type="entry name" value="BphY/WalK/GraS-like"/>
</dbReference>
<evidence type="ECO:0000256" key="1">
    <source>
        <dbReference type="ARBA" id="ARBA00000085"/>
    </source>
</evidence>
<dbReference type="EC" id="2.7.13.3" evidence="3"/>
<dbReference type="Pfam" id="PF00512">
    <property type="entry name" value="HisKA"/>
    <property type="match status" value="1"/>
</dbReference>
<dbReference type="InterPro" id="IPR006189">
    <property type="entry name" value="CHASE_dom"/>
</dbReference>
<dbReference type="GO" id="GO:0030295">
    <property type="term" value="F:protein kinase activator activity"/>
    <property type="evidence" value="ECO:0007669"/>
    <property type="project" value="TreeGrafter"/>
</dbReference>
<evidence type="ECO:0000256" key="8">
    <source>
        <dbReference type="ARBA" id="ARBA00022777"/>
    </source>
</evidence>
<dbReference type="SMART" id="SM00388">
    <property type="entry name" value="HisKA"/>
    <property type="match status" value="1"/>
</dbReference>
<dbReference type="GO" id="GO:0000155">
    <property type="term" value="F:phosphorelay sensor kinase activity"/>
    <property type="evidence" value="ECO:0007669"/>
    <property type="project" value="InterPro"/>
</dbReference>
<evidence type="ECO:0000256" key="4">
    <source>
        <dbReference type="ARBA" id="ARBA00022553"/>
    </source>
</evidence>
<dbReference type="Proteomes" id="UP000199645">
    <property type="component" value="Unassembled WGS sequence"/>
</dbReference>
<dbReference type="SMART" id="SM01079">
    <property type="entry name" value="CHASE"/>
    <property type="match status" value="1"/>
</dbReference>
<dbReference type="Gene3D" id="3.30.565.10">
    <property type="entry name" value="Histidine kinase-like ATPase, C-terminal domain"/>
    <property type="match status" value="1"/>
</dbReference>
<dbReference type="SMART" id="SM00387">
    <property type="entry name" value="HATPase_c"/>
    <property type="match status" value="1"/>
</dbReference>
<accession>A0A1I2E1W0</accession>
<dbReference type="InterPro" id="IPR004358">
    <property type="entry name" value="Sig_transdc_His_kin-like_C"/>
</dbReference>
<sequence>MNRFGHPSLAAHTRRWAPRWPSGWLLVLVGVMVFLTTAAASSFGIYRIVHGSAETLFEHKAEVIERSVTAEIERYRVALADVAAAVAVLERLDAAGFADLTEPLTRDRLPGAATVSFVVAAETADVPAVQARWRELGDPALGVLPIGAGEHYFSVLTRPLDGLPPRLGIDAAAVPAARDVLVRARNTGEMAMSRAYRLLRDAALPAAEQQLSFLLAAPVGEPGTGWVVMALRGTDFLREAIGLAAGDDADVKLSELGTSVVTVADWRPDQVDPSVDGREVTIAVPQRSWRLDIRPTVSLLPPTGVGLHATAAILGAVMASLLAVPVTVSWFSRNRAAREVVRATAALEADIRRREEIEQQLRMRELELVGFAGVVAHDLRAPLATVAGYVDVLRDEAAGLLTEDHRGFLDRLHAGTRRMHTLLEDLLAYATADSATLHAIEVDLHSLVSEIAEEWRASRSGHPPRIDVAALPTVHGDPTLLRQIFENLIGNAVKYTEPGTPAAVEISAVHEGRSMCRVEVADHGIGIAPEQRAHVFDPFTRVGGSERYPGTGLGLAIVRRAVERHGGFIDVDGNHGGGSRFRITLPTACPEAAE</sequence>
<keyword evidence="10" id="KW-1133">Transmembrane helix</keyword>
<dbReference type="InterPro" id="IPR005467">
    <property type="entry name" value="His_kinase_dom"/>
</dbReference>
<evidence type="ECO:0000256" key="6">
    <source>
        <dbReference type="ARBA" id="ARBA00022692"/>
    </source>
</evidence>
<reference evidence="16 17" key="1">
    <citation type="submission" date="2016-10" db="EMBL/GenBank/DDBJ databases">
        <authorList>
            <person name="de Groot N.N."/>
        </authorList>
    </citation>
    <scope>NUCLEOTIDE SEQUENCE [LARGE SCALE GENOMIC DNA]</scope>
    <source>
        <strain evidence="16 17">DSM 43019</strain>
    </source>
</reference>
<evidence type="ECO:0000313" key="16">
    <source>
        <dbReference type="EMBL" id="SFE86687.1"/>
    </source>
</evidence>
<dbReference type="CDD" id="cd00075">
    <property type="entry name" value="HATPase"/>
    <property type="match status" value="1"/>
</dbReference>
<dbReference type="InterPro" id="IPR036097">
    <property type="entry name" value="HisK_dim/P_sf"/>
</dbReference>
<dbReference type="PRINTS" id="PR00344">
    <property type="entry name" value="BCTRLSENSOR"/>
</dbReference>
<dbReference type="STRING" id="35752.SAMN05421541_104127"/>
<dbReference type="Gene3D" id="3.30.450.350">
    <property type="entry name" value="CHASE domain"/>
    <property type="match status" value="1"/>
</dbReference>
<feature type="domain" description="CHASE" evidence="15">
    <location>
        <begin position="156"/>
        <end position="219"/>
    </location>
</feature>
<dbReference type="PANTHER" id="PTHR42878">
    <property type="entry name" value="TWO-COMPONENT HISTIDINE KINASE"/>
    <property type="match status" value="1"/>
</dbReference>
<feature type="domain" description="Histidine kinase" evidence="14">
    <location>
        <begin position="374"/>
        <end position="589"/>
    </location>
</feature>
<gene>
    <name evidence="16" type="ORF">SAMN05421541_104127</name>
</gene>
<dbReference type="FunFam" id="3.30.565.10:FF:000006">
    <property type="entry name" value="Sensor histidine kinase WalK"/>
    <property type="match status" value="1"/>
</dbReference>
<evidence type="ECO:0000256" key="10">
    <source>
        <dbReference type="ARBA" id="ARBA00022989"/>
    </source>
</evidence>
<dbReference type="InterPro" id="IPR036890">
    <property type="entry name" value="HATPase_C_sf"/>
</dbReference>
<name>A0A1I2E1W0_9ACTN</name>
<dbReference type="InterPro" id="IPR042240">
    <property type="entry name" value="CHASE_sf"/>
</dbReference>
<dbReference type="AlphaFoldDB" id="A0A1I2E1W0"/>
<keyword evidence="17" id="KW-1185">Reference proteome</keyword>
<keyword evidence="11" id="KW-0902">Two-component regulatory system</keyword>